<evidence type="ECO:0000313" key="7">
    <source>
        <dbReference type="EMBL" id="AXI99783.1"/>
    </source>
</evidence>
<dbReference type="InterPro" id="IPR009056">
    <property type="entry name" value="Cyt_c-like_dom"/>
</dbReference>
<dbReference type="KEGG" id="cprv:CYPRO_0498"/>
<keyword evidence="2 4" id="KW-0479">Metal-binding</keyword>
<dbReference type="GO" id="GO:0020037">
    <property type="term" value="F:heme binding"/>
    <property type="evidence" value="ECO:0007669"/>
    <property type="project" value="InterPro"/>
</dbReference>
<evidence type="ECO:0000256" key="3">
    <source>
        <dbReference type="ARBA" id="ARBA00023004"/>
    </source>
</evidence>
<keyword evidence="1 4" id="KW-0349">Heme</keyword>
<evidence type="ECO:0000256" key="5">
    <source>
        <dbReference type="SAM" id="Phobius"/>
    </source>
</evidence>
<keyword evidence="5" id="KW-0812">Transmembrane</keyword>
<protein>
    <submittedName>
        <fullName evidence="7">Cytochrome c oxidase cbb3-type subunit 2</fullName>
    </submittedName>
</protein>
<organism evidence="7 8">
    <name type="scientific">Cyclonatronum proteinivorum</name>
    <dbReference type="NCBI Taxonomy" id="1457365"/>
    <lineage>
        <taxon>Bacteria</taxon>
        <taxon>Pseudomonadati</taxon>
        <taxon>Balneolota</taxon>
        <taxon>Balneolia</taxon>
        <taxon>Balneolales</taxon>
        <taxon>Cyclonatronaceae</taxon>
        <taxon>Cyclonatronum</taxon>
    </lineage>
</organism>
<sequence length="191" mass="21475">MIRNWILLFGIVAMFSAAMVGLTILPKLVIDPRVEEVDFGNTFEIVQGHAIYVREGCIYCHSMQVRPEGFGADAQRGWGRASEVEDYRNLTPHLLGTMRTGPDLSNIGARQPSEDWHLTHLYQPRSVLQGSIMPPFPWLFEVVNEDARPGRQGINLPSQYQIPGKKVIPTDEARYLVAFLLSLNQETPGVD</sequence>
<dbReference type="OrthoDB" id="9811395at2"/>
<proteinExistence type="predicted"/>
<dbReference type="Proteomes" id="UP000254808">
    <property type="component" value="Chromosome"/>
</dbReference>
<feature type="domain" description="Cytochrome c" evidence="6">
    <location>
        <begin position="43"/>
        <end position="184"/>
    </location>
</feature>
<dbReference type="PROSITE" id="PS51007">
    <property type="entry name" value="CYTC"/>
    <property type="match status" value="1"/>
</dbReference>
<dbReference type="EMBL" id="CP027806">
    <property type="protein sequence ID" value="AXI99783.1"/>
    <property type="molecule type" value="Genomic_DNA"/>
</dbReference>
<gene>
    <name evidence="7" type="ORF">CYPRO_0498</name>
</gene>
<dbReference type="InterPro" id="IPR003468">
    <property type="entry name" value="Cyt_c_oxidase_monohaem-su/FixO"/>
</dbReference>
<evidence type="ECO:0000259" key="6">
    <source>
        <dbReference type="PROSITE" id="PS51007"/>
    </source>
</evidence>
<dbReference type="RefSeq" id="WP_114983120.1">
    <property type="nucleotide sequence ID" value="NZ_CP027806.1"/>
</dbReference>
<dbReference type="InterPro" id="IPR036909">
    <property type="entry name" value="Cyt_c-like_dom_sf"/>
</dbReference>
<dbReference type="GO" id="GO:0009055">
    <property type="term" value="F:electron transfer activity"/>
    <property type="evidence" value="ECO:0007669"/>
    <property type="project" value="InterPro"/>
</dbReference>
<evidence type="ECO:0000256" key="2">
    <source>
        <dbReference type="ARBA" id="ARBA00022723"/>
    </source>
</evidence>
<keyword evidence="3 4" id="KW-0408">Iron</keyword>
<dbReference type="Pfam" id="PF02433">
    <property type="entry name" value="FixO"/>
    <property type="match status" value="1"/>
</dbReference>
<accession>A0A345UH32</accession>
<keyword evidence="5" id="KW-1133">Transmembrane helix</keyword>
<evidence type="ECO:0000256" key="1">
    <source>
        <dbReference type="ARBA" id="ARBA00022617"/>
    </source>
</evidence>
<keyword evidence="8" id="KW-1185">Reference proteome</keyword>
<reference evidence="7 8" key="1">
    <citation type="submission" date="2018-03" db="EMBL/GenBank/DDBJ databases">
        <title>Phenotypic and genomic properties of Cyclonatronum proteinivorum gen. nov., sp. nov., a haloalkaliphilic bacteroidete from soda lakes possessing Na+-translocating rhodopsin.</title>
        <authorList>
            <person name="Toshchakov S.V."/>
            <person name="Korzhenkov A."/>
            <person name="Samarov N.I."/>
            <person name="Kublanov I.V."/>
            <person name="Muntyan M.S."/>
            <person name="Sorokin D.Y."/>
        </authorList>
    </citation>
    <scope>NUCLEOTIDE SEQUENCE [LARGE SCALE GENOMIC DNA]</scope>
    <source>
        <strain evidence="7 8">Omega</strain>
    </source>
</reference>
<keyword evidence="5" id="KW-0472">Membrane</keyword>
<dbReference type="AlphaFoldDB" id="A0A345UH32"/>
<dbReference type="Gene3D" id="1.10.760.10">
    <property type="entry name" value="Cytochrome c-like domain"/>
    <property type="match status" value="1"/>
</dbReference>
<dbReference type="SUPFAM" id="SSF46626">
    <property type="entry name" value="Cytochrome c"/>
    <property type="match status" value="1"/>
</dbReference>
<evidence type="ECO:0000256" key="4">
    <source>
        <dbReference type="PROSITE-ProRule" id="PRU00433"/>
    </source>
</evidence>
<dbReference type="GO" id="GO:0046872">
    <property type="term" value="F:metal ion binding"/>
    <property type="evidence" value="ECO:0007669"/>
    <property type="project" value="UniProtKB-KW"/>
</dbReference>
<evidence type="ECO:0000313" key="8">
    <source>
        <dbReference type="Proteomes" id="UP000254808"/>
    </source>
</evidence>
<name>A0A345UH32_9BACT</name>
<feature type="transmembrane region" description="Helical" evidence="5">
    <location>
        <begin position="6"/>
        <end position="25"/>
    </location>
</feature>